<comment type="caution">
    <text evidence="1">The sequence shown here is derived from an EMBL/GenBank/DDBJ whole genome shotgun (WGS) entry which is preliminary data.</text>
</comment>
<name>A0AAD7AI53_9AGAR</name>
<dbReference type="InterPro" id="IPR032675">
    <property type="entry name" value="LRR_dom_sf"/>
</dbReference>
<organism evidence="1 2">
    <name type="scientific">Mycena albidolilacea</name>
    <dbReference type="NCBI Taxonomy" id="1033008"/>
    <lineage>
        <taxon>Eukaryota</taxon>
        <taxon>Fungi</taxon>
        <taxon>Dikarya</taxon>
        <taxon>Basidiomycota</taxon>
        <taxon>Agaricomycotina</taxon>
        <taxon>Agaricomycetes</taxon>
        <taxon>Agaricomycetidae</taxon>
        <taxon>Agaricales</taxon>
        <taxon>Marasmiineae</taxon>
        <taxon>Mycenaceae</taxon>
        <taxon>Mycena</taxon>
    </lineage>
</organism>
<reference evidence="1" key="1">
    <citation type="submission" date="2023-03" db="EMBL/GenBank/DDBJ databases">
        <title>Massive genome expansion in bonnet fungi (Mycena s.s.) driven by repeated elements and novel gene families across ecological guilds.</title>
        <authorList>
            <consortium name="Lawrence Berkeley National Laboratory"/>
            <person name="Harder C.B."/>
            <person name="Miyauchi S."/>
            <person name="Viragh M."/>
            <person name="Kuo A."/>
            <person name="Thoen E."/>
            <person name="Andreopoulos B."/>
            <person name="Lu D."/>
            <person name="Skrede I."/>
            <person name="Drula E."/>
            <person name="Henrissat B."/>
            <person name="Morin E."/>
            <person name="Kohler A."/>
            <person name="Barry K."/>
            <person name="LaButti K."/>
            <person name="Morin E."/>
            <person name="Salamov A."/>
            <person name="Lipzen A."/>
            <person name="Mereny Z."/>
            <person name="Hegedus B."/>
            <person name="Baldrian P."/>
            <person name="Stursova M."/>
            <person name="Weitz H."/>
            <person name="Taylor A."/>
            <person name="Grigoriev I.V."/>
            <person name="Nagy L.G."/>
            <person name="Martin F."/>
            <person name="Kauserud H."/>
        </authorList>
    </citation>
    <scope>NUCLEOTIDE SEQUENCE</scope>
    <source>
        <strain evidence="1">CBHHK002</strain>
    </source>
</reference>
<dbReference type="AlphaFoldDB" id="A0AAD7AI53"/>
<proteinExistence type="predicted"/>
<evidence type="ECO:0000313" key="2">
    <source>
        <dbReference type="Proteomes" id="UP001218218"/>
    </source>
</evidence>
<dbReference type="EMBL" id="JARIHO010000006">
    <property type="protein sequence ID" value="KAJ7359423.1"/>
    <property type="molecule type" value="Genomic_DNA"/>
</dbReference>
<accession>A0AAD7AI53</accession>
<evidence type="ECO:0000313" key="1">
    <source>
        <dbReference type="EMBL" id="KAJ7359423.1"/>
    </source>
</evidence>
<protein>
    <submittedName>
        <fullName evidence="1">Uncharacterized protein</fullName>
    </submittedName>
</protein>
<dbReference type="Gene3D" id="3.80.10.10">
    <property type="entry name" value="Ribonuclease Inhibitor"/>
    <property type="match status" value="1"/>
</dbReference>
<dbReference type="Proteomes" id="UP001218218">
    <property type="component" value="Unassembled WGS sequence"/>
</dbReference>
<gene>
    <name evidence="1" type="ORF">DFH08DRAFT_1038136</name>
</gene>
<dbReference type="SUPFAM" id="SSF52058">
    <property type="entry name" value="L domain-like"/>
    <property type="match status" value="1"/>
</dbReference>
<sequence length="437" mass="49980">PAEPSSGDDVLSKPLPVLPPEIWSIILAFIIRLNGRSSIHLEDPFLPPYTTQTSSLEEPEVWQDRATIPLVCRSWRWVTSQIVPEYLRIRSIPQLRAIVEKFEAPQDEEAQNPALGVQRIDFQIAESLAVSLDLIPRLLRHTKHLVIYVNQNGSDWLPETQTPPSVLEALAEHCSASLQRIEWANVGEAPAWNDLAKLCRRAQNLKTLRLTWIFSYTQPVQGVLELPLLETLSLGFIPDPVDNIVEIPETWDPLLNYFTNSEMLPSLRRFEVDIFPTDLRFFRVHGAKIRTFRTTNWTIPPMLPSTLPLLPNLDSLILTQSTEYVTLPPSHPTLRRICIAPFMENDIVVPPRLFNTAVLKPLENVLLSIDSTHLPRLDEVRLRNTGILTNLLTEPAWLLKWARRFHFKGVKFYDMHGRSFGDTRDPENDPLLHAVRG</sequence>
<keyword evidence="2" id="KW-1185">Reference proteome</keyword>
<feature type="non-terminal residue" evidence="1">
    <location>
        <position position="1"/>
    </location>
</feature>